<proteinExistence type="predicted"/>
<evidence type="ECO:0000256" key="1">
    <source>
        <dbReference type="SAM" id="Phobius"/>
    </source>
</evidence>
<keyword evidence="3" id="KW-1185">Reference proteome</keyword>
<dbReference type="Proteomes" id="UP001301769">
    <property type="component" value="Unassembled WGS sequence"/>
</dbReference>
<evidence type="ECO:0000313" key="3">
    <source>
        <dbReference type="Proteomes" id="UP001301769"/>
    </source>
</evidence>
<dbReference type="EMBL" id="MU858246">
    <property type="protein sequence ID" value="KAK4208379.1"/>
    <property type="molecule type" value="Genomic_DNA"/>
</dbReference>
<reference evidence="2" key="1">
    <citation type="journal article" date="2023" name="Mol. Phylogenet. Evol.">
        <title>Genome-scale phylogeny and comparative genomics of the fungal order Sordariales.</title>
        <authorList>
            <person name="Hensen N."/>
            <person name="Bonometti L."/>
            <person name="Westerberg I."/>
            <person name="Brannstrom I.O."/>
            <person name="Guillou S."/>
            <person name="Cros-Aarteil S."/>
            <person name="Calhoun S."/>
            <person name="Haridas S."/>
            <person name="Kuo A."/>
            <person name="Mondo S."/>
            <person name="Pangilinan J."/>
            <person name="Riley R."/>
            <person name="LaButti K."/>
            <person name="Andreopoulos B."/>
            <person name="Lipzen A."/>
            <person name="Chen C."/>
            <person name="Yan M."/>
            <person name="Daum C."/>
            <person name="Ng V."/>
            <person name="Clum A."/>
            <person name="Steindorff A."/>
            <person name="Ohm R.A."/>
            <person name="Martin F."/>
            <person name="Silar P."/>
            <person name="Natvig D.O."/>
            <person name="Lalanne C."/>
            <person name="Gautier V."/>
            <person name="Ament-Velasquez S.L."/>
            <person name="Kruys A."/>
            <person name="Hutchinson M.I."/>
            <person name="Powell A.J."/>
            <person name="Barry K."/>
            <person name="Miller A.N."/>
            <person name="Grigoriev I.V."/>
            <person name="Debuchy R."/>
            <person name="Gladieux P."/>
            <person name="Hiltunen Thoren M."/>
            <person name="Johannesson H."/>
        </authorList>
    </citation>
    <scope>NUCLEOTIDE SEQUENCE</scope>
    <source>
        <strain evidence="2">PSN293</strain>
    </source>
</reference>
<protein>
    <submittedName>
        <fullName evidence="2">Uncharacterized protein</fullName>
    </submittedName>
</protein>
<evidence type="ECO:0000313" key="2">
    <source>
        <dbReference type="EMBL" id="KAK4208379.1"/>
    </source>
</evidence>
<gene>
    <name evidence="2" type="ORF">QBC37DRAFT_78950</name>
</gene>
<comment type="caution">
    <text evidence="2">The sequence shown here is derived from an EMBL/GenBank/DDBJ whole genome shotgun (WGS) entry which is preliminary data.</text>
</comment>
<sequence length="185" mass="20877">MQYLPQLVGWIANGGDAMTLLTFCWHHPTGRLPLCEKEGRPPKRQPLKTLSVFAFPFLLLFAVLLTLPLPSTVLRARQPCWLCLILISLSSTLLPFFLLPSFRCTTATAAMDFPVRSRDTSRGPPSSIFTMRPLSPRALASSRRGTDTPVLFWVFSLWPICCALPQALFCEYRFCPRFHFATNNA</sequence>
<dbReference type="AlphaFoldDB" id="A0AAN6XX93"/>
<keyword evidence="1" id="KW-0812">Transmembrane</keyword>
<keyword evidence="1" id="KW-0472">Membrane</keyword>
<accession>A0AAN6XX93</accession>
<feature type="transmembrane region" description="Helical" evidence="1">
    <location>
        <begin position="81"/>
        <end position="102"/>
    </location>
</feature>
<feature type="transmembrane region" description="Helical" evidence="1">
    <location>
        <begin position="50"/>
        <end position="69"/>
    </location>
</feature>
<reference evidence="2" key="2">
    <citation type="submission" date="2023-05" db="EMBL/GenBank/DDBJ databases">
        <authorList>
            <consortium name="Lawrence Berkeley National Laboratory"/>
            <person name="Steindorff A."/>
            <person name="Hensen N."/>
            <person name="Bonometti L."/>
            <person name="Westerberg I."/>
            <person name="Brannstrom I.O."/>
            <person name="Guillou S."/>
            <person name="Cros-Aarteil S."/>
            <person name="Calhoun S."/>
            <person name="Haridas S."/>
            <person name="Kuo A."/>
            <person name="Mondo S."/>
            <person name="Pangilinan J."/>
            <person name="Riley R."/>
            <person name="Labutti K."/>
            <person name="Andreopoulos B."/>
            <person name="Lipzen A."/>
            <person name="Chen C."/>
            <person name="Yanf M."/>
            <person name="Daum C."/>
            <person name="Ng V."/>
            <person name="Clum A."/>
            <person name="Ohm R."/>
            <person name="Martin F."/>
            <person name="Silar P."/>
            <person name="Natvig D."/>
            <person name="Lalanne C."/>
            <person name="Gautier V."/>
            <person name="Ament-Velasquez S.L."/>
            <person name="Kruys A."/>
            <person name="Hutchinson M.I."/>
            <person name="Powell A.J."/>
            <person name="Barry K."/>
            <person name="Miller A.N."/>
            <person name="Grigoriev I.V."/>
            <person name="Debuchy R."/>
            <person name="Gladieux P."/>
            <person name="Thoren M.H."/>
            <person name="Johannesson H."/>
        </authorList>
    </citation>
    <scope>NUCLEOTIDE SEQUENCE</scope>
    <source>
        <strain evidence="2">PSN293</strain>
    </source>
</reference>
<feature type="transmembrane region" description="Helical" evidence="1">
    <location>
        <begin position="150"/>
        <end position="170"/>
    </location>
</feature>
<keyword evidence="1" id="KW-1133">Transmembrane helix</keyword>
<name>A0AAN6XX93_9PEZI</name>
<organism evidence="2 3">
    <name type="scientific">Rhypophila decipiens</name>
    <dbReference type="NCBI Taxonomy" id="261697"/>
    <lineage>
        <taxon>Eukaryota</taxon>
        <taxon>Fungi</taxon>
        <taxon>Dikarya</taxon>
        <taxon>Ascomycota</taxon>
        <taxon>Pezizomycotina</taxon>
        <taxon>Sordariomycetes</taxon>
        <taxon>Sordariomycetidae</taxon>
        <taxon>Sordariales</taxon>
        <taxon>Naviculisporaceae</taxon>
        <taxon>Rhypophila</taxon>
    </lineage>
</organism>